<reference evidence="2 3" key="1">
    <citation type="submission" date="2024-02" db="EMBL/GenBank/DDBJ databases">
        <title>Discinaceae phylogenomics.</title>
        <authorList>
            <person name="Dirks A.C."/>
            <person name="James T.Y."/>
        </authorList>
    </citation>
    <scope>NUCLEOTIDE SEQUENCE [LARGE SCALE GENOMIC DNA]</scope>
    <source>
        <strain evidence="2 3">ACD0624</strain>
    </source>
</reference>
<comment type="caution">
    <text evidence="2">The sequence shown here is derived from an EMBL/GenBank/DDBJ whole genome shotgun (WGS) entry which is preliminary data.</text>
</comment>
<dbReference type="EMBL" id="JBBBZM010000050">
    <property type="protein sequence ID" value="KAL0636427.1"/>
    <property type="molecule type" value="Genomic_DNA"/>
</dbReference>
<feature type="region of interest" description="Disordered" evidence="1">
    <location>
        <begin position="186"/>
        <end position="210"/>
    </location>
</feature>
<protein>
    <submittedName>
        <fullName evidence="2">Uncharacterized protein</fullName>
    </submittedName>
</protein>
<dbReference type="Proteomes" id="UP001447188">
    <property type="component" value="Unassembled WGS sequence"/>
</dbReference>
<name>A0ABR3GKH4_9PEZI</name>
<evidence type="ECO:0000313" key="3">
    <source>
        <dbReference type="Proteomes" id="UP001447188"/>
    </source>
</evidence>
<gene>
    <name evidence="2" type="ORF">Q9L58_004576</name>
</gene>
<keyword evidence="3" id="KW-1185">Reference proteome</keyword>
<evidence type="ECO:0000313" key="2">
    <source>
        <dbReference type="EMBL" id="KAL0636427.1"/>
    </source>
</evidence>
<feature type="region of interest" description="Disordered" evidence="1">
    <location>
        <begin position="135"/>
        <end position="154"/>
    </location>
</feature>
<proteinExistence type="predicted"/>
<sequence>MQSQVDYLRTMCSTLTVYNWTYRNIPLRIDGKRQRSQDLDILRIVKHWNDINAVRSEYEWVWGGPDCRGVSSWKDFRAACRDVAGMDSADIGEFNLIILIKNDLILTSEPAGKKRRSWSMESMSKKSPASTLYLDGRRSISTPPRPMSTTDDDLHERCERCDENIEISRIERAVARAAVKVVKHPEGLENPKPSRPLKLPQSYVTSRNPGTKCITTKPVPEELPLYSIPREFEQVFAKVVKMVTKPESLTDKTGRFTTKAKGKWRCEEGASAEEELVLYNRNFAPKAKVLCNWCRERKRVAENAADAADAMRKRRI</sequence>
<organism evidence="2 3">
    <name type="scientific">Discina gigas</name>
    <dbReference type="NCBI Taxonomy" id="1032678"/>
    <lineage>
        <taxon>Eukaryota</taxon>
        <taxon>Fungi</taxon>
        <taxon>Dikarya</taxon>
        <taxon>Ascomycota</taxon>
        <taxon>Pezizomycotina</taxon>
        <taxon>Pezizomycetes</taxon>
        <taxon>Pezizales</taxon>
        <taxon>Discinaceae</taxon>
        <taxon>Discina</taxon>
    </lineage>
</organism>
<evidence type="ECO:0000256" key="1">
    <source>
        <dbReference type="SAM" id="MobiDB-lite"/>
    </source>
</evidence>
<accession>A0ABR3GKH4</accession>